<evidence type="ECO:0000256" key="21">
    <source>
        <dbReference type="ARBA" id="ARBA00071034"/>
    </source>
</evidence>
<dbReference type="InterPro" id="IPR008972">
    <property type="entry name" value="Cupredoxin"/>
</dbReference>
<keyword evidence="16 22" id="KW-0472">Membrane</keyword>
<gene>
    <name evidence="24" type="ORF">LI90_2723</name>
</gene>
<evidence type="ECO:0000256" key="22">
    <source>
        <dbReference type="SAM" id="Phobius"/>
    </source>
</evidence>
<comment type="function">
    <text evidence="17">Subunits I and II form the functional core of the enzyme complex. Electrons originating in cytochrome c are transferred via heme a and Cu(A) to the binuclear center formed by heme a3 and Cu(B).</text>
</comment>
<dbReference type="SUPFAM" id="SSF49503">
    <property type="entry name" value="Cupredoxins"/>
    <property type="match status" value="1"/>
</dbReference>
<comment type="catalytic activity">
    <reaction evidence="20">
        <text>4 Fe(II)-[cytochrome c] + O2 + 8 H(+)(in) = 4 Fe(III)-[cytochrome c] + 2 H2O + 4 H(+)(out)</text>
        <dbReference type="Rhea" id="RHEA:11436"/>
        <dbReference type="Rhea" id="RHEA-COMP:10350"/>
        <dbReference type="Rhea" id="RHEA-COMP:14399"/>
        <dbReference type="ChEBI" id="CHEBI:15377"/>
        <dbReference type="ChEBI" id="CHEBI:15378"/>
        <dbReference type="ChEBI" id="CHEBI:15379"/>
        <dbReference type="ChEBI" id="CHEBI:29033"/>
        <dbReference type="ChEBI" id="CHEBI:29034"/>
        <dbReference type="EC" id="7.1.1.9"/>
    </reaction>
</comment>
<keyword evidence="10" id="KW-0479">Metal-binding</keyword>
<evidence type="ECO:0000256" key="14">
    <source>
        <dbReference type="ARBA" id="ARBA00022989"/>
    </source>
</evidence>
<dbReference type="EC" id="7.1.1.9" evidence="5"/>
<feature type="transmembrane region" description="Helical" evidence="22">
    <location>
        <begin position="77"/>
        <end position="98"/>
    </location>
</feature>
<comment type="caution">
    <text evidence="24">The sequence shown here is derived from an EMBL/GenBank/DDBJ whole genome shotgun (WGS) entry which is preliminary data.</text>
</comment>
<evidence type="ECO:0000256" key="3">
    <source>
        <dbReference type="ARBA" id="ARBA00004651"/>
    </source>
</evidence>
<dbReference type="STRING" id="1469144.LI90_2723"/>
<keyword evidence="9 22" id="KW-0812">Transmembrane</keyword>
<keyword evidence="25" id="KW-1185">Reference proteome</keyword>
<dbReference type="PROSITE" id="PS50857">
    <property type="entry name" value="COX2_CUA"/>
    <property type="match status" value="1"/>
</dbReference>
<keyword evidence="15" id="KW-0186">Copper</keyword>
<evidence type="ECO:0000256" key="17">
    <source>
        <dbReference type="ARBA" id="ARBA00024688"/>
    </source>
</evidence>
<evidence type="ECO:0000256" key="13">
    <source>
        <dbReference type="ARBA" id="ARBA00022982"/>
    </source>
</evidence>
<evidence type="ECO:0000256" key="16">
    <source>
        <dbReference type="ARBA" id="ARBA00023136"/>
    </source>
</evidence>
<evidence type="ECO:0000256" key="20">
    <source>
        <dbReference type="ARBA" id="ARBA00047816"/>
    </source>
</evidence>
<dbReference type="Gene3D" id="2.60.40.420">
    <property type="entry name" value="Cupredoxins - blue copper proteins"/>
    <property type="match status" value="1"/>
</dbReference>
<dbReference type="Pfam" id="PF00116">
    <property type="entry name" value="COX2"/>
    <property type="match status" value="1"/>
</dbReference>
<dbReference type="InterPro" id="IPR001505">
    <property type="entry name" value="Copper_CuA"/>
</dbReference>
<dbReference type="InterPro" id="IPR002429">
    <property type="entry name" value="CcO_II-like_C"/>
</dbReference>
<dbReference type="GO" id="GO:0005886">
    <property type="term" value="C:plasma membrane"/>
    <property type="evidence" value="ECO:0007669"/>
    <property type="project" value="UniProtKB-SubCell"/>
</dbReference>
<dbReference type="GO" id="GO:0016491">
    <property type="term" value="F:oxidoreductase activity"/>
    <property type="evidence" value="ECO:0007669"/>
    <property type="project" value="InterPro"/>
</dbReference>
<comment type="subcellular location">
    <subcellularLocation>
        <location evidence="3">Cell membrane</location>
        <topology evidence="3">Multi-pass membrane protein</topology>
    </subcellularLocation>
</comment>
<evidence type="ECO:0000256" key="1">
    <source>
        <dbReference type="ARBA" id="ARBA00001935"/>
    </source>
</evidence>
<dbReference type="EMBL" id="LAXD01000001">
    <property type="protein sequence ID" value="KWX01691.1"/>
    <property type="molecule type" value="Genomic_DNA"/>
</dbReference>
<evidence type="ECO:0000256" key="10">
    <source>
        <dbReference type="ARBA" id="ARBA00022723"/>
    </source>
</evidence>
<dbReference type="PATRIC" id="fig|1469144.10.peg.2947"/>
<dbReference type="Proteomes" id="UP000070188">
    <property type="component" value="Unassembled WGS sequence"/>
</dbReference>
<keyword evidence="14 22" id="KW-1133">Transmembrane helix</keyword>
<dbReference type="NCBIfam" id="TIGR02866">
    <property type="entry name" value="CoxB"/>
    <property type="match status" value="1"/>
</dbReference>
<dbReference type="PANTHER" id="PTHR22888:SF9">
    <property type="entry name" value="CYTOCHROME C OXIDASE SUBUNIT 2"/>
    <property type="match status" value="1"/>
</dbReference>
<comment type="cofactor">
    <cofactor evidence="2">
        <name>heme</name>
        <dbReference type="ChEBI" id="CHEBI:30413"/>
    </cofactor>
</comment>
<protein>
    <recommendedName>
        <fullName evidence="21">Probable cytochrome c oxidase subunit 2</fullName>
        <ecNumber evidence="5">7.1.1.9</ecNumber>
    </recommendedName>
    <alternativeName>
        <fullName evidence="19">Cytochrome aa3 subunit 2</fullName>
    </alternativeName>
    <alternativeName>
        <fullName evidence="18">Cytochrome c oxidase polypeptide II</fullName>
    </alternativeName>
</protein>
<dbReference type="InterPro" id="IPR036257">
    <property type="entry name" value="Cyt_c_oxidase_su2_TM_sf"/>
</dbReference>
<reference evidence="25" key="1">
    <citation type="submission" date="2015-04" db="EMBL/GenBank/DDBJ databases">
        <title>Physiological reanalysis, assessment of diazotrophy, and genome sequences of multiple isolates of Streptomyces thermoautotrophicus.</title>
        <authorList>
            <person name="MacKellar D.C."/>
            <person name="Lieber L."/>
            <person name="Norman J."/>
            <person name="Bolger A."/>
            <person name="Tobin C."/>
            <person name="Murray J.W."/>
            <person name="Chang R."/>
            <person name="Ford T."/>
            <person name="Nguyen P.Q."/>
            <person name="Woodward J."/>
            <person name="Permingeat H."/>
            <person name="Joshi N.S."/>
            <person name="Silver P.A."/>
            <person name="Usadel B."/>
            <person name="Rutherford A.W."/>
            <person name="Friesen M."/>
            <person name="Prell J."/>
        </authorList>
    </citation>
    <scope>NUCLEOTIDE SEQUENCE [LARGE SCALE GENOMIC DNA]</scope>
    <source>
        <strain evidence="25">H1</strain>
    </source>
</reference>
<keyword evidence="13" id="KW-0249">Electron transport</keyword>
<evidence type="ECO:0000256" key="8">
    <source>
        <dbReference type="ARBA" id="ARBA00022660"/>
    </source>
</evidence>
<evidence type="ECO:0000256" key="2">
    <source>
        <dbReference type="ARBA" id="ARBA00001971"/>
    </source>
</evidence>
<feature type="transmembrane region" description="Helical" evidence="22">
    <location>
        <begin position="119"/>
        <end position="137"/>
    </location>
</feature>
<evidence type="ECO:0000259" key="23">
    <source>
        <dbReference type="PROSITE" id="PS50857"/>
    </source>
</evidence>
<dbReference type="PROSITE" id="PS00078">
    <property type="entry name" value="COX2"/>
    <property type="match status" value="1"/>
</dbReference>
<keyword evidence="12" id="KW-1278">Translocase</keyword>
<dbReference type="GO" id="GO:0042773">
    <property type="term" value="P:ATP synthesis coupled electron transport"/>
    <property type="evidence" value="ECO:0007669"/>
    <property type="project" value="TreeGrafter"/>
</dbReference>
<evidence type="ECO:0000256" key="9">
    <source>
        <dbReference type="ARBA" id="ARBA00022692"/>
    </source>
</evidence>
<evidence type="ECO:0000256" key="18">
    <source>
        <dbReference type="ARBA" id="ARBA00031389"/>
    </source>
</evidence>
<evidence type="ECO:0000256" key="5">
    <source>
        <dbReference type="ARBA" id="ARBA00012949"/>
    </source>
</evidence>
<feature type="transmembrane region" description="Helical" evidence="22">
    <location>
        <begin position="32"/>
        <end position="50"/>
    </location>
</feature>
<evidence type="ECO:0000313" key="24">
    <source>
        <dbReference type="EMBL" id="KWX01691.1"/>
    </source>
</evidence>
<dbReference type="PANTHER" id="PTHR22888">
    <property type="entry name" value="CYTOCHROME C OXIDASE, SUBUNIT II"/>
    <property type="match status" value="1"/>
</dbReference>
<organism evidence="24 25">
    <name type="scientific">Carbonactinospora thermoautotrophica</name>
    <dbReference type="NCBI Taxonomy" id="1469144"/>
    <lineage>
        <taxon>Bacteria</taxon>
        <taxon>Bacillati</taxon>
        <taxon>Actinomycetota</taxon>
        <taxon>Actinomycetes</taxon>
        <taxon>Kitasatosporales</taxon>
        <taxon>Carbonactinosporaceae</taxon>
        <taxon>Carbonactinospora</taxon>
    </lineage>
</organism>
<evidence type="ECO:0000256" key="4">
    <source>
        <dbReference type="ARBA" id="ARBA00007866"/>
    </source>
</evidence>
<accession>A0A132MV15</accession>
<dbReference type="Gene3D" id="1.10.287.90">
    <property type="match status" value="1"/>
</dbReference>
<dbReference type="FunFam" id="1.10.287.90:FF:000003">
    <property type="entry name" value="Cytochrome C oxidase subunit II"/>
    <property type="match status" value="1"/>
</dbReference>
<keyword evidence="8" id="KW-0679">Respiratory chain</keyword>
<dbReference type="InterPro" id="IPR045187">
    <property type="entry name" value="CcO_II"/>
</dbReference>
<evidence type="ECO:0000256" key="11">
    <source>
        <dbReference type="ARBA" id="ARBA00022729"/>
    </source>
</evidence>
<dbReference type="InterPro" id="IPR014222">
    <property type="entry name" value="Cyt_c_oxidase_su2"/>
</dbReference>
<sequence length="290" mass="32570">MCPAAEAEQDLGKAYVSLNGSDRPRRSLRRRAFQALALGALVVSVSGCSVEEFRRLGMPAPATEQGPTVLRLWQGSWIAALAVGCLVWGLIIWSVIFYRRSRHGQDIPPQTRYNVPIEVLYTVVPFIVISVLFYFTARDESYLLRLSDKPDYTINVVGRQWSWSFNYKDQNVYDVGTPGQPPTLYLPKDKTVRFELTSPDVIHSFWVPAFLFKLDVIPGRVNTFELTPTKEGTFAGKCAELCGVDHARMLFNVKVVSEEEFRQYMEALRAKGQTGKLPEGIVPGNSGSEQ</sequence>
<dbReference type="SUPFAM" id="SSF81464">
    <property type="entry name" value="Cytochrome c oxidase subunit II-like, transmembrane region"/>
    <property type="match status" value="1"/>
</dbReference>
<keyword evidence="11" id="KW-0732">Signal</keyword>
<dbReference type="GO" id="GO:0004129">
    <property type="term" value="F:cytochrome-c oxidase activity"/>
    <property type="evidence" value="ECO:0007669"/>
    <property type="project" value="UniProtKB-EC"/>
</dbReference>
<dbReference type="CDD" id="cd13919">
    <property type="entry name" value="CuRO_HCO_II_like_5"/>
    <property type="match status" value="1"/>
</dbReference>
<keyword evidence="7" id="KW-1003">Cell membrane</keyword>
<dbReference type="AlphaFoldDB" id="A0A132MV15"/>
<evidence type="ECO:0000256" key="15">
    <source>
        <dbReference type="ARBA" id="ARBA00023008"/>
    </source>
</evidence>
<comment type="cofactor">
    <cofactor evidence="1">
        <name>Cu cation</name>
        <dbReference type="ChEBI" id="CHEBI:23378"/>
    </cofactor>
</comment>
<evidence type="ECO:0000313" key="25">
    <source>
        <dbReference type="Proteomes" id="UP000070188"/>
    </source>
</evidence>
<dbReference type="PRINTS" id="PR01166">
    <property type="entry name" value="CYCOXIDASEII"/>
</dbReference>
<dbReference type="GO" id="GO:0005507">
    <property type="term" value="F:copper ion binding"/>
    <property type="evidence" value="ECO:0007669"/>
    <property type="project" value="InterPro"/>
</dbReference>
<keyword evidence="6" id="KW-0813">Transport</keyword>
<evidence type="ECO:0000256" key="6">
    <source>
        <dbReference type="ARBA" id="ARBA00022448"/>
    </source>
</evidence>
<name>A0A132MV15_9ACTN</name>
<proteinExistence type="inferred from homology"/>
<comment type="similarity">
    <text evidence="4">Belongs to the cytochrome c oxidase subunit 2 family.</text>
</comment>
<evidence type="ECO:0000256" key="7">
    <source>
        <dbReference type="ARBA" id="ARBA00022475"/>
    </source>
</evidence>
<evidence type="ECO:0000256" key="19">
    <source>
        <dbReference type="ARBA" id="ARBA00031399"/>
    </source>
</evidence>
<evidence type="ECO:0000256" key="12">
    <source>
        <dbReference type="ARBA" id="ARBA00022967"/>
    </source>
</evidence>
<feature type="domain" description="Cytochrome oxidase subunit II copper A binding" evidence="23">
    <location>
        <begin position="149"/>
        <end position="267"/>
    </location>
</feature>